<dbReference type="RefSeq" id="WP_306085422.1">
    <property type="nucleotide sequence ID" value="NZ_CP120992.1"/>
</dbReference>
<evidence type="ECO:0000313" key="7">
    <source>
        <dbReference type="Proteomes" id="UP001229952"/>
    </source>
</evidence>
<dbReference type="EMBL" id="CP120992">
    <property type="protein sequence ID" value="WLQ38733.1"/>
    <property type="molecule type" value="Genomic_DNA"/>
</dbReference>
<dbReference type="Proteomes" id="UP001229952">
    <property type="component" value="Chromosome"/>
</dbReference>
<evidence type="ECO:0000256" key="3">
    <source>
        <dbReference type="ARBA" id="ARBA00022989"/>
    </source>
</evidence>
<dbReference type="Pfam" id="PF07681">
    <property type="entry name" value="DoxX"/>
    <property type="match status" value="1"/>
</dbReference>
<proteinExistence type="predicted"/>
<evidence type="ECO:0000256" key="5">
    <source>
        <dbReference type="SAM" id="MobiDB-lite"/>
    </source>
</evidence>
<keyword evidence="3" id="KW-1133">Transmembrane helix</keyword>
<keyword evidence="7" id="KW-1185">Reference proteome</keyword>
<name>A0ABY9HVZ0_9ACTN</name>
<sequence>MAVLRRITRPLLATPFVIEGVRTLRRPHPLATGTGSLARHLGAPVDDPLRVVRLNAAVQIGAGGLLALGRLPRTASLVLAASLVPTTLAEHAWWKEEDPRLRKDQFLQFAQRIGLFGALLLGAADTHGKPSAAYRARTATTRSRKKAHRAATRAAGHVHAAIDTVGSGASAAASGTGRAMHSAADSARAKLPHQ</sequence>
<feature type="region of interest" description="Disordered" evidence="5">
    <location>
        <begin position="171"/>
        <end position="194"/>
    </location>
</feature>
<keyword evidence="4" id="KW-0472">Membrane</keyword>
<reference evidence="6 7" key="1">
    <citation type="submission" date="2023-03" db="EMBL/GenBank/DDBJ databases">
        <title>Isolation and description of six Streptomyces strains from soil environments, able to metabolize different microbial glucans.</title>
        <authorList>
            <person name="Widen T."/>
            <person name="Larsbrink J."/>
        </authorList>
    </citation>
    <scope>NUCLEOTIDE SEQUENCE [LARGE SCALE GENOMIC DNA]</scope>
    <source>
        <strain evidence="6 7">Mut2</strain>
    </source>
</reference>
<accession>A0ABY9HVZ0</accession>
<evidence type="ECO:0000256" key="1">
    <source>
        <dbReference type="ARBA" id="ARBA00004141"/>
    </source>
</evidence>
<evidence type="ECO:0000256" key="2">
    <source>
        <dbReference type="ARBA" id="ARBA00022692"/>
    </source>
</evidence>
<protein>
    <submittedName>
        <fullName evidence="6">DoxX family membrane protein</fullName>
    </submittedName>
</protein>
<keyword evidence="2" id="KW-0812">Transmembrane</keyword>
<comment type="subcellular location">
    <subcellularLocation>
        <location evidence="1">Membrane</location>
        <topology evidence="1">Multi-pass membrane protein</topology>
    </subcellularLocation>
</comment>
<dbReference type="InterPro" id="IPR032808">
    <property type="entry name" value="DoxX"/>
</dbReference>
<gene>
    <name evidence="6" type="ORF">P8A22_00895</name>
</gene>
<evidence type="ECO:0000313" key="6">
    <source>
        <dbReference type="EMBL" id="WLQ38733.1"/>
    </source>
</evidence>
<evidence type="ECO:0000256" key="4">
    <source>
        <dbReference type="ARBA" id="ARBA00023136"/>
    </source>
</evidence>
<organism evidence="6 7">
    <name type="scientific">Streptomyces laculatispora</name>
    <dbReference type="NCBI Taxonomy" id="887464"/>
    <lineage>
        <taxon>Bacteria</taxon>
        <taxon>Bacillati</taxon>
        <taxon>Actinomycetota</taxon>
        <taxon>Actinomycetes</taxon>
        <taxon>Kitasatosporales</taxon>
        <taxon>Streptomycetaceae</taxon>
        <taxon>Streptomyces</taxon>
    </lineage>
</organism>